<proteinExistence type="predicted"/>
<organism evidence="1 2">
    <name type="scientific">Pendulispora rubella</name>
    <dbReference type="NCBI Taxonomy" id="2741070"/>
    <lineage>
        <taxon>Bacteria</taxon>
        <taxon>Pseudomonadati</taxon>
        <taxon>Myxococcota</taxon>
        <taxon>Myxococcia</taxon>
        <taxon>Myxococcales</taxon>
        <taxon>Sorangiineae</taxon>
        <taxon>Pendulisporaceae</taxon>
        <taxon>Pendulispora</taxon>
    </lineage>
</organism>
<name>A0ABZ2L797_9BACT</name>
<evidence type="ECO:0000313" key="1">
    <source>
        <dbReference type="EMBL" id="WXB06804.1"/>
    </source>
</evidence>
<protein>
    <recommendedName>
        <fullName evidence="3">Dickkopf N-terminal cysteine-rich domain-containing protein</fullName>
    </recommendedName>
</protein>
<evidence type="ECO:0008006" key="3">
    <source>
        <dbReference type="Google" id="ProtNLM"/>
    </source>
</evidence>
<reference evidence="1" key="1">
    <citation type="submission" date="2021-12" db="EMBL/GenBank/DDBJ databases">
        <title>Discovery of the Pendulisporaceae a myxobacterial family with distinct sporulation behavior and unique specialized metabolism.</title>
        <authorList>
            <person name="Garcia R."/>
            <person name="Popoff A."/>
            <person name="Bader C.D."/>
            <person name="Loehr J."/>
            <person name="Walesch S."/>
            <person name="Walt C."/>
            <person name="Boldt J."/>
            <person name="Bunk B."/>
            <person name="Haeckl F.J.F.P.J."/>
            <person name="Gunesch A.P."/>
            <person name="Birkelbach J."/>
            <person name="Nuebel U."/>
            <person name="Pietschmann T."/>
            <person name="Bach T."/>
            <person name="Mueller R."/>
        </authorList>
    </citation>
    <scope>NUCLEOTIDE SEQUENCE</scope>
    <source>
        <strain evidence="1">MSr11367</strain>
    </source>
</reference>
<evidence type="ECO:0000313" key="2">
    <source>
        <dbReference type="Proteomes" id="UP001374803"/>
    </source>
</evidence>
<dbReference type="RefSeq" id="WP_394836462.1">
    <property type="nucleotide sequence ID" value="NZ_CP089983.1"/>
</dbReference>
<dbReference type="EMBL" id="CP089983">
    <property type="protein sequence ID" value="WXB06804.1"/>
    <property type="molecule type" value="Genomic_DNA"/>
</dbReference>
<gene>
    <name evidence="1" type="ORF">LVJ94_06100</name>
</gene>
<dbReference type="Proteomes" id="UP001374803">
    <property type="component" value="Chromosome"/>
</dbReference>
<accession>A0ABZ2L797</accession>
<sequence>MAEFALQYCALVGPCCQTVGAQANEATCRGQVESNYAGRFDGRAGDTCLADLRAATAHSNFCAEDLADTPSCAILEVRGSKQPGEECNTDAACAPSTEGHVACAFSSDSRKQVCEIQLVGALGATPCVGYMEGRRRELNDDIKPARAYLCDRAQGLRCDGASKTCVALSNVGGTCVRDGDCENSASCNAGRCVARAAVGSHCDRVTNAIKCDLDAYCNPDTSKCAPLLSVGEPCSNGISCGAGRCISGKCQQGGSYLTLGFLCGH</sequence>
<keyword evidence="2" id="KW-1185">Reference proteome</keyword>